<dbReference type="PANTHER" id="PTHR43690">
    <property type="entry name" value="NARDILYSIN"/>
    <property type="match status" value="1"/>
</dbReference>
<reference evidence="3 4" key="1">
    <citation type="submission" date="2021-04" db="EMBL/GenBank/DDBJ databases">
        <authorList>
            <person name="Bliznina A."/>
        </authorList>
    </citation>
    <scope>NUCLEOTIDE SEQUENCE [LARGE SCALE GENOMIC DNA]</scope>
</reference>
<keyword evidence="1" id="KW-0479">Metal-binding</keyword>
<dbReference type="PANTHER" id="PTHR43690:SF18">
    <property type="entry name" value="INSULIN-DEGRADING ENZYME-RELATED"/>
    <property type="match status" value="1"/>
</dbReference>
<sequence length="182" mass="20948">MMHQPAFDYLRTKKALGYIAGSREWSRSGVKAIAIECNTNVNRVSVEEVEALMTKCAVLMLKQFEALSDEQYKTSKAAYVKLLAKPADSMDHYFGTNQIEIYDGTQRFSRKEEESAELMKVTKQEFVDFFKEYIINNKRRMFVAVEGCSQHTRPDGLFKHLPLENADYTQISDFASMSSSFY</sequence>
<evidence type="ECO:0000313" key="4">
    <source>
        <dbReference type="Proteomes" id="UP001158576"/>
    </source>
</evidence>
<dbReference type="Gene3D" id="3.30.830.10">
    <property type="entry name" value="Metalloenzyme, LuxS/M16 peptidase-like"/>
    <property type="match status" value="1"/>
</dbReference>
<evidence type="ECO:0000313" key="3">
    <source>
        <dbReference type="EMBL" id="CAG5105681.1"/>
    </source>
</evidence>
<dbReference type="Pfam" id="PF22456">
    <property type="entry name" value="PqqF-like_C_4"/>
    <property type="match status" value="1"/>
</dbReference>
<dbReference type="InterPro" id="IPR054734">
    <property type="entry name" value="PqqF-like_C_4"/>
</dbReference>
<accession>A0ABN7SSJ7</accession>
<feature type="domain" description="Coenzyme PQQ synthesis protein F-like C-terminal lobe" evidence="2">
    <location>
        <begin position="2"/>
        <end position="91"/>
    </location>
</feature>
<evidence type="ECO:0000256" key="1">
    <source>
        <dbReference type="ARBA" id="ARBA00022723"/>
    </source>
</evidence>
<gene>
    <name evidence="3" type="ORF">OKIOD_LOCUS11120</name>
</gene>
<dbReference type="SUPFAM" id="SSF63411">
    <property type="entry name" value="LuxS/MPP-like metallohydrolase"/>
    <property type="match status" value="1"/>
</dbReference>
<evidence type="ECO:0000259" key="2">
    <source>
        <dbReference type="Pfam" id="PF22456"/>
    </source>
</evidence>
<protein>
    <submittedName>
        <fullName evidence="3">Oidioi.mRNA.OKI2018_I69.chr1.g2355.t1.cds</fullName>
    </submittedName>
</protein>
<dbReference type="InterPro" id="IPR011249">
    <property type="entry name" value="Metalloenz_LuxS/M16"/>
</dbReference>
<proteinExistence type="predicted"/>
<dbReference type="EMBL" id="OU015566">
    <property type="protein sequence ID" value="CAG5105681.1"/>
    <property type="molecule type" value="Genomic_DNA"/>
</dbReference>
<dbReference type="InterPro" id="IPR050626">
    <property type="entry name" value="Peptidase_M16"/>
</dbReference>
<dbReference type="Proteomes" id="UP001158576">
    <property type="component" value="Chromosome 1"/>
</dbReference>
<name>A0ABN7SSJ7_OIKDI</name>
<organism evidence="3 4">
    <name type="scientific">Oikopleura dioica</name>
    <name type="common">Tunicate</name>
    <dbReference type="NCBI Taxonomy" id="34765"/>
    <lineage>
        <taxon>Eukaryota</taxon>
        <taxon>Metazoa</taxon>
        <taxon>Chordata</taxon>
        <taxon>Tunicata</taxon>
        <taxon>Appendicularia</taxon>
        <taxon>Copelata</taxon>
        <taxon>Oikopleuridae</taxon>
        <taxon>Oikopleura</taxon>
    </lineage>
</organism>
<keyword evidence="4" id="KW-1185">Reference proteome</keyword>